<organism evidence="4 5">
    <name type="scientific">Aristolochia fimbriata</name>
    <name type="common">White veined hardy Dutchman's pipe vine</name>
    <dbReference type="NCBI Taxonomy" id="158543"/>
    <lineage>
        <taxon>Eukaryota</taxon>
        <taxon>Viridiplantae</taxon>
        <taxon>Streptophyta</taxon>
        <taxon>Embryophyta</taxon>
        <taxon>Tracheophyta</taxon>
        <taxon>Spermatophyta</taxon>
        <taxon>Magnoliopsida</taxon>
        <taxon>Magnoliidae</taxon>
        <taxon>Piperales</taxon>
        <taxon>Aristolochiaceae</taxon>
        <taxon>Aristolochia</taxon>
    </lineage>
</organism>
<dbReference type="PANTHER" id="PTHR48047">
    <property type="entry name" value="GLYCOSYLTRANSFERASE"/>
    <property type="match status" value="1"/>
</dbReference>
<reference evidence="4 5" key="1">
    <citation type="submission" date="2021-07" db="EMBL/GenBank/DDBJ databases">
        <title>The Aristolochia fimbriata genome: insights into angiosperm evolution, floral development and chemical biosynthesis.</title>
        <authorList>
            <person name="Jiao Y."/>
        </authorList>
    </citation>
    <scope>NUCLEOTIDE SEQUENCE [LARGE SCALE GENOMIC DNA]</scope>
    <source>
        <strain evidence="4">IBCAS-2021</strain>
        <tissue evidence="4">Leaf</tissue>
    </source>
</reference>
<proteinExistence type="inferred from homology"/>
<evidence type="ECO:0000256" key="1">
    <source>
        <dbReference type="ARBA" id="ARBA00009995"/>
    </source>
</evidence>
<gene>
    <name evidence="4" type="ORF">H6P81_013806</name>
</gene>
<dbReference type="Gene3D" id="3.40.50.2000">
    <property type="entry name" value="Glycogen Phosphorylase B"/>
    <property type="match status" value="4"/>
</dbReference>
<sequence>MASRRGHLILLPFMAQGHIIPFMALARVLEQRTDHAITFVNTPLNVHAARAAFPSTTRTRFAELPFNSSDHGLPPNSENADALSYSLILNLLEASTTLRPAFENLVSDIFAADGSAPLSIISDFFFGWTVDVAKSFGIFHSVFLPSNAYGYGIYLSLWLHLPHTNTSSDEFSVPDFQQPITIHRSQLSNHLNAADGTDRWSLFLQPQLLSCLRSDAFLLNTVRELDEVGLGYFEEKMGNRKVWAIGPVAAVLKTPIHSSKVPAIKAEACNEWLSQHRQSSVLYISFGSMNTISASQMMELAIGLEESGKPFIWFYNSKMLQEIMGVSVEIARTNRSEIDRGHVAAVIETVMGDTEKGVDMRRSVGRVKEILEAAVREEEGFRGSSLEAVDRFVDAALSTRTTVDCNGK</sequence>
<evidence type="ECO:0000256" key="3">
    <source>
        <dbReference type="ARBA" id="ARBA00022679"/>
    </source>
</evidence>
<dbReference type="Proteomes" id="UP000825729">
    <property type="component" value="Unassembled WGS sequence"/>
</dbReference>
<accession>A0AAV7EKD8</accession>
<dbReference type="EMBL" id="JAINDJ010000005">
    <property type="protein sequence ID" value="KAG9447678.1"/>
    <property type="molecule type" value="Genomic_DNA"/>
</dbReference>
<keyword evidence="2" id="KW-0328">Glycosyltransferase</keyword>
<dbReference type="PANTHER" id="PTHR48047:SF61">
    <property type="entry name" value="OS04G0273600 PROTEIN"/>
    <property type="match status" value="1"/>
</dbReference>
<dbReference type="GO" id="GO:0035251">
    <property type="term" value="F:UDP-glucosyltransferase activity"/>
    <property type="evidence" value="ECO:0007669"/>
    <property type="project" value="TreeGrafter"/>
</dbReference>
<evidence type="ECO:0000313" key="5">
    <source>
        <dbReference type="Proteomes" id="UP000825729"/>
    </source>
</evidence>
<comment type="similarity">
    <text evidence="1">Belongs to the UDP-glycosyltransferase family.</text>
</comment>
<protein>
    <submittedName>
        <fullName evidence="4">Uncharacterized protein</fullName>
    </submittedName>
</protein>
<evidence type="ECO:0000256" key="2">
    <source>
        <dbReference type="ARBA" id="ARBA00022676"/>
    </source>
</evidence>
<name>A0AAV7EKD8_ARIFI</name>
<dbReference type="FunFam" id="3.40.50.2000:FF:000103">
    <property type="entry name" value="Glycosyltransferase"/>
    <property type="match status" value="1"/>
</dbReference>
<keyword evidence="3" id="KW-0808">Transferase</keyword>
<comment type="caution">
    <text evidence="4">The sequence shown here is derived from an EMBL/GenBank/DDBJ whole genome shotgun (WGS) entry which is preliminary data.</text>
</comment>
<keyword evidence="5" id="KW-1185">Reference proteome</keyword>
<dbReference type="AlphaFoldDB" id="A0AAV7EKD8"/>
<dbReference type="SUPFAM" id="SSF53756">
    <property type="entry name" value="UDP-Glycosyltransferase/glycogen phosphorylase"/>
    <property type="match status" value="1"/>
</dbReference>
<evidence type="ECO:0000313" key="4">
    <source>
        <dbReference type="EMBL" id="KAG9447678.1"/>
    </source>
</evidence>